<name>A0A6N6MJP9_9HYPH</name>
<proteinExistence type="predicted"/>
<dbReference type="PROSITE" id="PS50983">
    <property type="entry name" value="FE_B12_PBP"/>
    <property type="match status" value="1"/>
</dbReference>
<dbReference type="InterPro" id="IPR002491">
    <property type="entry name" value="ABC_transptr_periplasmic_BD"/>
</dbReference>
<evidence type="ECO:0000259" key="1">
    <source>
        <dbReference type="PROSITE" id="PS50983"/>
    </source>
</evidence>
<dbReference type="Gene3D" id="1.20.58.2180">
    <property type="match status" value="1"/>
</dbReference>
<dbReference type="EMBL" id="VZZJ01000030">
    <property type="protein sequence ID" value="KAB1070237.1"/>
    <property type="molecule type" value="Genomic_DNA"/>
</dbReference>
<dbReference type="CDD" id="cd01147">
    <property type="entry name" value="HemV-2"/>
    <property type="match status" value="1"/>
</dbReference>
<dbReference type="PANTHER" id="PTHR30535">
    <property type="entry name" value="VITAMIN B12-BINDING PROTEIN"/>
    <property type="match status" value="1"/>
</dbReference>
<dbReference type="AlphaFoldDB" id="A0A6N6MJP9"/>
<dbReference type="Pfam" id="PF01497">
    <property type="entry name" value="Peripla_BP_2"/>
    <property type="match status" value="1"/>
</dbReference>
<dbReference type="Gene3D" id="3.40.50.1980">
    <property type="entry name" value="Nitrogenase molybdenum iron protein domain"/>
    <property type="match status" value="2"/>
</dbReference>
<dbReference type="GO" id="GO:0071281">
    <property type="term" value="P:cellular response to iron ion"/>
    <property type="evidence" value="ECO:0007669"/>
    <property type="project" value="TreeGrafter"/>
</dbReference>
<sequence length="372" mass="39707">MHRFRDQGRAPRAALRRHLLAGLALLLAGLAGPGAEARPFVDAAGRTVEIPDKVSRVLAAGPPASVLIYTLAPARMIGWVRAPHPDEKPFLAPETRELPAYGRLTGRGNTANVEAVLAMKPDLIVDVGATGPTYASLADRVQAQTGIPYILLDGSFATTPDTYRRFGALIGEEARAEELAADAEGILAEVRAKVGALPEEKRPRVYYGRGPRGLETGLAGSINTEILDVAGARNVAAAAGQGGLTAVSPEQVLAWNPDVILTLDPAFREGLARDPLWSGLAAVRAGRIYQTPRLPFGWFDAPPGVNRLIGLRWLAAILYPDLFPQPLAEATRDFYRRYYHVALDPAQVDALLAGARPGEGKPPEGKPAEARP</sequence>
<dbReference type="PROSITE" id="PS51318">
    <property type="entry name" value="TAT"/>
    <property type="match status" value="1"/>
</dbReference>
<evidence type="ECO:0000313" key="2">
    <source>
        <dbReference type="EMBL" id="KAB1070237.1"/>
    </source>
</evidence>
<comment type="caution">
    <text evidence="2">The sequence shown here is derived from an EMBL/GenBank/DDBJ whole genome shotgun (WGS) entry which is preliminary data.</text>
</comment>
<dbReference type="InterPro" id="IPR050902">
    <property type="entry name" value="ABC_Transporter_SBP"/>
</dbReference>
<reference evidence="2 3" key="1">
    <citation type="submission" date="2019-09" db="EMBL/GenBank/DDBJ databases">
        <title>YIM 132548 draft genome.</title>
        <authorList>
            <person name="Jiang L."/>
        </authorList>
    </citation>
    <scope>NUCLEOTIDE SEQUENCE [LARGE SCALE GENOMIC DNA]</scope>
    <source>
        <strain evidence="2 3">YIM 132548</strain>
    </source>
</reference>
<keyword evidence="3" id="KW-1185">Reference proteome</keyword>
<evidence type="ECO:0000313" key="3">
    <source>
        <dbReference type="Proteomes" id="UP000441523"/>
    </source>
</evidence>
<dbReference type="Proteomes" id="UP000441523">
    <property type="component" value="Unassembled WGS sequence"/>
</dbReference>
<dbReference type="SUPFAM" id="SSF53807">
    <property type="entry name" value="Helical backbone' metal receptor"/>
    <property type="match status" value="1"/>
</dbReference>
<dbReference type="PANTHER" id="PTHR30535:SF34">
    <property type="entry name" value="MOLYBDATE-BINDING PROTEIN MOLA"/>
    <property type="match status" value="1"/>
</dbReference>
<accession>A0A6N6MJP9</accession>
<gene>
    <name evidence="2" type="ORF">F6X51_23295</name>
</gene>
<feature type="domain" description="Fe/B12 periplasmic-binding" evidence="1">
    <location>
        <begin position="56"/>
        <end position="322"/>
    </location>
</feature>
<protein>
    <submittedName>
        <fullName evidence="2">Iron ABC transporter substrate-binding protein</fullName>
    </submittedName>
</protein>
<dbReference type="InterPro" id="IPR006311">
    <property type="entry name" value="TAT_signal"/>
</dbReference>
<organism evidence="2 3">
    <name type="scientific">Methylobacterium planeticum</name>
    <dbReference type="NCBI Taxonomy" id="2615211"/>
    <lineage>
        <taxon>Bacteria</taxon>
        <taxon>Pseudomonadati</taxon>
        <taxon>Pseudomonadota</taxon>
        <taxon>Alphaproteobacteria</taxon>
        <taxon>Hyphomicrobiales</taxon>
        <taxon>Methylobacteriaceae</taxon>
        <taxon>Methylobacterium</taxon>
    </lineage>
</organism>